<feature type="domain" description="RRM" evidence="9">
    <location>
        <begin position="387"/>
        <end position="462"/>
    </location>
</feature>
<evidence type="ECO:0000259" key="10">
    <source>
        <dbReference type="PROSITE" id="PS50103"/>
    </source>
</evidence>
<accession>A0A8K0N1K8</accession>
<dbReference type="GO" id="GO:0003677">
    <property type="term" value="F:DNA binding"/>
    <property type="evidence" value="ECO:0007669"/>
    <property type="project" value="UniProtKB-KW"/>
</dbReference>
<evidence type="ECO:0000313" key="13">
    <source>
        <dbReference type="Proteomes" id="UP000797356"/>
    </source>
</evidence>
<dbReference type="PANTHER" id="PTHR24009:SF0">
    <property type="entry name" value="ZINC FINGER CCCH DOMAIN-CONTAINING PROTEIN 18"/>
    <property type="match status" value="1"/>
</dbReference>
<dbReference type="InterPro" id="IPR056276">
    <property type="entry name" value="AtC3H46-like_PABC-like"/>
</dbReference>
<dbReference type="GO" id="GO:0003723">
    <property type="term" value="F:RNA binding"/>
    <property type="evidence" value="ECO:0007669"/>
    <property type="project" value="UniProtKB-UniRule"/>
</dbReference>
<dbReference type="SMART" id="SM00356">
    <property type="entry name" value="ZnF_C3H1"/>
    <property type="match status" value="1"/>
</dbReference>
<dbReference type="PROSITE" id="PS50103">
    <property type="entry name" value="ZF_C3H1"/>
    <property type="match status" value="1"/>
</dbReference>
<keyword evidence="2 7" id="KW-0863">Zinc-finger</keyword>
<evidence type="ECO:0000313" key="12">
    <source>
        <dbReference type="EMBL" id="KAG1342178.1"/>
    </source>
</evidence>
<dbReference type="Proteomes" id="UP000797356">
    <property type="component" value="Chromosome 5"/>
</dbReference>
<reference evidence="12" key="2">
    <citation type="submission" date="2019-07" db="EMBL/GenBank/DDBJ databases">
        <authorList>
            <person name="Yang Y."/>
            <person name="Bocs S."/>
            <person name="Baudouin L."/>
        </authorList>
    </citation>
    <scope>NUCLEOTIDE SEQUENCE</scope>
    <source>
        <tissue evidence="12">Spear leaf of Hainan Tall coconut</tissue>
    </source>
</reference>
<dbReference type="Gene3D" id="2.30.30.1190">
    <property type="match status" value="1"/>
</dbReference>
<dbReference type="InterPro" id="IPR000571">
    <property type="entry name" value="Znf_CCCH"/>
</dbReference>
<dbReference type="InterPro" id="IPR000504">
    <property type="entry name" value="RRM_dom"/>
</dbReference>
<keyword evidence="5" id="KW-0238">DNA-binding</keyword>
<dbReference type="Pfam" id="PF00076">
    <property type="entry name" value="RRM_1"/>
    <property type="match status" value="1"/>
</dbReference>
<dbReference type="InterPro" id="IPR036855">
    <property type="entry name" value="Znf_CCCH_sf"/>
</dbReference>
<comment type="caution">
    <text evidence="12">The sequence shown here is derived from an EMBL/GenBank/DDBJ whole genome shotgun (WGS) entry which is preliminary data.</text>
</comment>
<dbReference type="GO" id="GO:0008270">
    <property type="term" value="F:zinc ion binding"/>
    <property type="evidence" value="ECO:0007669"/>
    <property type="project" value="UniProtKB-KW"/>
</dbReference>
<feature type="region of interest" description="Disordered" evidence="8">
    <location>
        <begin position="1"/>
        <end position="31"/>
    </location>
</feature>
<keyword evidence="4 6" id="KW-0694">RNA-binding</keyword>
<dbReference type="SUPFAM" id="SSF90229">
    <property type="entry name" value="CCCH zinc finger"/>
    <property type="match status" value="1"/>
</dbReference>
<dbReference type="SMART" id="SM00360">
    <property type="entry name" value="RRM"/>
    <property type="match status" value="1"/>
</dbReference>
<evidence type="ECO:0000259" key="9">
    <source>
        <dbReference type="PROSITE" id="PS50102"/>
    </source>
</evidence>
<evidence type="ECO:0000256" key="6">
    <source>
        <dbReference type="PROSITE-ProRule" id="PRU00176"/>
    </source>
</evidence>
<gene>
    <name evidence="12" type="ORF">COCNU_05G004070</name>
</gene>
<evidence type="ECO:0000256" key="4">
    <source>
        <dbReference type="ARBA" id="ARBA00022884"/>
    </source>
</evidence>
<evidence type="ECO:0000256" key="5">
    <source>
        <dbReference type="ARBA" id="ARBA00023125"/>
    </source>
</evidence>
<dbReference type="AlphaFoldDB" id="A0A8K0N1K8"/>
<dbReference type="EMBL" id="CM017876">
    <property type="protein sequence ID" value="KAG1342178.1"/>
    <property type="molecule type" value="Genomic_DNA"/>
</dbReference>
<evidence type="ECO:0000256" key="1">
    <source>
        <dbReference type="ARBA" id="ARBA00022723"/>
    </source>
</evidence>
<dbReference type="PROSITE" id="PS51644">
    <property type="entry name" value="HTH_OST"/>
    <property type="match status" value="1"/>
</dbReference>
<dbReference type="SUPFAM" id="SSF54928">
    <property type="entry name" value="RNA-binding domain, RBD"/>
    <property type="match status" value="1"/>
</dbReference>
<name>A0A8K0N1K8_COCNU</name>
<feature type="domain" description="HTH OST-type" evidence="11">
    <location>
        <begin position="281"/>
        <end position="364"/>
    </location>
</feature>
<proteinExistence type="predicted"/>
<dbReference type="InterPro" id="IPR035979">
    <property type="entry name" value="RBD_domain_sf"/>
</dbReference>
<dbReference type="Pfam" id="PF23182">
    <property type="entry name" value="PABC_AtC3H46"/>
    <property type="match status" value="1"/>
</dbReference>
<organism evidence="12 13">
    <name type="scientific">Cocos nucifera</name>
    <name type="common">Coconut palm</name>
    <dbReference type="NCBI Taxonomy" id="13894"/>
    <lineage>
        <taxon>Eukaryota</taxon>
        <taxon>Viridiplantae</taxon>
        <taxon>Streptophyta</taxon>
        <taxon>Embryophyta</taxon>
        <taxon>Tracheophyta</taxon>
        <taxon>Spermatophyta</taxon>
        <taxon>Magnoliopsida</taxon>
        <taxon>Liliopsida</taxon>
        <taxon>Arecaceae</taxon>
        <taxon>Arecoideae</taxon>
        <taxon>Cocoseae</taxon>
        <taxon>Attaleinae</taxon>
        <taxon>Cocos</taxon>
    </lineage>
</organism>
<evidence type="ECO:0000256" key="2">
    <source>
        <dbReference type="ARBA" id="ARBA00022771"/>
    </source>
</evidence>
<protein>
    <submittedName>
        <fullName evidence="12">Zinc finger CCCH domain-containing protein 18</fullName>
    </submittedName>
</protein>
<keyword evidence="1 7" id="KW-0479">Metal-binding</keyword>
<dbReference type="FunFam" id="3.30.70.330:FF:000678">
    <property type="entry name" value="zinc finger CCCH domain-containing protein 53-like isoform X2"/>
    <property type="match status" value="1"/>
</dbReference>
<dbReference type="PANTHER" id="PTHR24009">
    <property type="entry name" value="RNA-BINDING (RRM/RBD/RNP MOTIFS)"/>
    <property type="match status" value="1"/>
</dbReference>
<dbReference type="InterPro" id="IPR025605">
    <property type="entry name" value="OST-HTH/LOTUS_dom"/>
</dbReference>
<dbReference type="Gene3D" id="3.30.70.330">
    <property type="match status" value="1"/>
</dbReference>
<feature type="zinc finger region" description="C3H1-type" evidence="7">
    <location>
        <begin position="227"/>
        <end position="254"/>
    </location>
</feature>
<sequence length="646" mass="73341">MRRREGAGVRSGSTFAKKEGEPWLGGKGWGGTGRRGEETKYCDMDFAELTKIISSRVQKLEPDNPIKIMGCILLKEPGEQEMLQLAIGHENILLSKINDAKAMLSMLSPKNYTSTQMHSIPGNSHQFGSYLSVSRPFSSPASFHVATPYYPQLAPDQHTPVQSLDFGPRLYTDSVGDDYSLHNQPQFSGMDEQLDNANPMGSYCYPDVALAGGMTSRTSRRSQSLSELPMKTCHYYIKGFCKHGVNCRYSHGLPFLDGYSQVFSPGMNELPNEDHGFTAGSLEKLELEIIELLRSKRGSPVSIASLPMLYYEKYGRNLQAEGYLTESQRHGKAGFSLTKLLARLKNSIRLIDRPHGQHSVILAEDAHRYMECRNERSDLGSAVASSHQIYLTFPADSTFTEEDVAHYFRQYGPVRDVRIPSQDRRMFGFVSFHYAQTVHDILMKRNPHFICNSRVLVKPYREKSRIIDRTYMEKIKPAIYYPSQCIEVEPELHTIPRESDSSRMFKSKLIEQEMISELERRHLSELNLSNSLSQQPYPSYDMEEFKVTEDGIEFPLIDHFSYTLDALNSGSTSNDKARQSSNGYSDQERPYVIQKELLIGPDILNYFANKDLANGPRKRQRHHIEIGHPVSVMLFLVVVGLDLILV</sequence>
<keyword evidence="13" id="KW-1185">Reference proteome</keyword>
<keyword evidence="3 7" id="KW-0862">Zinc</keyword>
<dbReference type="InterPro" id="IPR012677">
    <property type="entry name" value="Nucleotide-bd_a/b_plait_sf"/>
</dbReference>
<reference evidence="12" key="1">
    <citation type="journal article" date="2017" name="Gigascience">
        <title>The genome draft of coconut (Cocos nucifera).</title>
        <authorList>
            <person name="Xiao Y."/>
            <person name="Xu P."/>
            <person name="Fan H."/>
            <person name="Baudouin L."/>
            <person name="Xia W."/>
            <person name="Bocs S."/>
            <person name="Xu J."/>
            <person name="Li Q."/>
            <person name="Guo A."/>
            <person name="Zhou L."/>
            <person name="Li J."/>
            <person name="Wu Y."/>
            <person name="Ma Z."/>
            <person name="Armero A."/>
            <person name="Issali A.E."/>
            <person name="Liu N."/>
            <person name="Peng M."/>
            <person name="Yang Y."/>
        </authorList>
    </citation>
    <scope>NUCLEOTIDE SEQUENCE</scope>
    <source>
        <tissue evidence="12">Spear leaf of Hainan Tall coconut</tissue>
    </source>
</reference>
<evidence type="ECO:0000256" key="3">
    <source>
        <dbReference type="ARBA" id="ARBA00022833"/>
    </source>
</evidence>
<dbReference type="OrthoDB" id="1914176at2759"/>
<evidence type="ECO:0000256" key="7">
    <source>
        <dbReference type="PROSITE-ProRule" id="PRU00723"/>
    </source>
</evidence>
<feature type="domain" description="C3H1-type" evidence="10">
    <location>
        <begin position="227"/>
        <end position="254"/>
    </location>
</feature>
<dbReference type="PROSITE" id="PS50102">
    <property type="entry name" value="RRM"/>
    <property type="match status" value="1"/>
</dbReference>
<evidence type="ECO:0000256" key="8">
    <source>
        <dbReference type="SAM" id="MobiDB-lite"/>
    </source>
</evidence>
<evidence type="ECO:0000259" key="11">
    <source>
        <dbReference type="PROSITE" id="PS51644"/>
    </source>
</evidence>